<dbReference type="OrthoDB" id="17098at2759"/>
<dbReference type="InterPro" id="IPR013969">
    <property type="entry name" value="Oligosacch_biosynth_Alg14"/>
</dbReference>
<dbReference type="Gene3D" id="3.40.50.2000">
    <property type="entry name" value="Glycogen Phosphorylase B"/>
    <property type="match status" value="1"/>
</dbReference>
<reference evidence="14" key="2">
    <citation type="journal article" date="2021" name="Mol. Plant Pathol.">
        <title>A 20-kb lineage-specific genomic region tames virulence in pathogenic amphidiploid Verticillium longisporum.</title>
        <authorList>
            <person name="Harting R."/>
            <person name="Starke J."/>
            <person name="Kusch H."/>
            <person name="Poggeler S."/>
            <person name="Maurus I."/>
            <person name="Schluter R."/>
            <person name="Landesfeind M."/>
            <person name="Bulla I."/>
            <person name="Nowrousian M."/>
            <person name="de Jonge R."/>
            <person name="Stahlhut G."/>
            <person name="Hoff K.J."/>
            <person name="Asshauer K.P."/>
            <person name="Thurmer A."/>
            <person name="Stanke M."/>
            <person name="Daniel R."/>
            <person name="Morgenstern B."/>
            <person name="Thomma B.P.H.J."/>
            <person name="Kronstad J.W."/>
            <person name="Braus-Stromeyer S.A."/>
            <person name="Braus G.H."/>
        </authorList>
    </citation>
    <scope>NUCLEOTIDE SEQUENCE</scope>
    <source>
        <strain evidence="14">Vl32</strain>
    </source>
</reference>
<dbReference type="EMBL" id="JAEMWZ010000243">
    <property type="protein sequence ID" value="KAG7129732.1"/>
    <property type="molecule type" value="Genomic_DNA"/>
</dbReference>
<evidence type="ECO:0000313" key="12">
    <source>
        <dbReference type="EMBL" id="CRK19606.1"/>
    </source>
</evidence>
<evidence type="ECO:0000256" key="2">
    <source>
        <dbReference type="ARBA" id="ARBA00004590"/>
    </source>
</evidence>
<comment type="subunit">
    <text evidence="4 11">Heterodimer with ALG13 to form a functional enzyme.</text>
</comment>
<keyword evidence="6 11" id="KW-0812">Transmembrane</keyword>
<dbReference type="GO" id="GO:0006488">
    <property type="term" value="P:dolichol-linked oligosaccharide biosynthetic process"/>
    <property type="evidence" value="ECO:0007669"/>
    <property type="project" value="InterPro"/>
</dbReference>
<dbReference type="STRING" id="100787.A0A0G4LCA4"/>
<gene>
    <name evidence="11" type="primary">ALG14</name>
    <name evidence="13" type="ORF">BN1708_003555</name>
    <name evidence="12" type="ORF">BN1723_011935</name>
    <name evidence="14" type="ORF">HYQ45_011253</name>
</gene>
<evidence type="ECO:0000256" key="7">
    <source>
        <dbReference type="ARBA" id="ARBA00022824"/>
    </source>
</evidence>
<evidence type="ECO:0000256" key="11">
    <source>
        <dbReference type="RuleBase" id="RU362127"/>
    </source>
</evidence>
<sequence>MPSKSAGPFLLKTVAFFCCIGLCALLYSSWIVFAALSVFGVSTFAFFAFVRHEQLQKTRENHPINLETASSHVSKTANLTGAYLLVVLGSGGHTKEMLAMLEIGFAPLSSIHRRYLVSSGDAMSLKQVKAYEEMLLNTHGESEAGTYDVHTVTRARKVHQPLLSTPLTALLSVLEIFPLLTNSPFAGTRSRQKYPDIIITNGPATGFFVGLVAYVLKLFCLAPEDVMQIFYVESWARIKTLSLTGKLFYYTKIADVFLVQHEYVAQRYGVPNAGCLVVDQASN</sequence>
<evidence type="ECO:0000256" key="1">
    <source>
        <dbReference type="ARBA" id="ARBA00004389"/>
    </source>
</evidence>
<evidence type="ECO:0000256" key="5">
    <source>
        <dbReference type="ARBA" id="ARBA00017467"/>
    </source>
</evidence>
<dbReference type="Proteomes" id="UP000045706">
    <property type="component" value="Unassembled WGS sequence"/>
</dbReference>
<dbReference type="PANTHER" id="PTHR12154:SF4">
    <property type="entry name" value="UDP-N-ACETYLGLUCOSAMINE TRANSFERASE SUBUNIT ALG14 HOMOLOG"/>
    <property type="match status" value="1"/>
</dbReference>
<keyword evidence="7 11" id="KW-0256">Endoplasmic reticulum</keyword>
<dbReference type="GO" id="GO:0004577">
    <property type="term" value="F:N-acetylglucosaminyldiphosphodolichol N-acetylglucosaminyltransferase activity"/>
    <property type="evidence" value="ECO:0007669"/>
    <property type="project" value="TreeGrafter"/>
</dbReference>
<evidence type="ECO:0000313" key="14">
    <source>
        <dbReference type="EMBL" id="KAG7129732.1"/>
    </source>
</evidence>
<organism evidence="12 16">
    <name type="scientific">Verticillium longisporum</name>
    <name type="common">Verticillium dahliae var. longisporum</name>
    <dbReference type="NCBI Taxonomy" id="100787"/>
    <lineage>
        <taxon>Eukaryota</taxon>
        <taxon>Fungi</taxon>
        <taxon>Dikarya</taxon>
        <taxon>Ascomycota</taxon>
        <taxon>Pezizomycotina</taxon>
        <taxon>Sordariomycetes</taxon>
        <taxon>Hypocreomycetidae</taxon>
        <taxon>Glomerellales</taxon>
        <taxon>Plectosphaerellaceae</taxon>
        <taxon>Verticillium</taxon>
    </lineage>
</organism>
<name>A0A0G4LCA4_VERLO</name>
<feature type="transmembrane region" description="Helical" evidence="11">
    <location>
        <begin position="9"/>
        <end position="27"/>
    </location>
</feature>
<reference evidence="15 16" key="1">
    <citation type="submission" date="2015-05" db="EMBL/GenBank/DDBJ databases">
        <authorList>
            <person name="Fogelqvist Johan"/>
        </authorList>
    </citation>
    <scope>NUCLEOTIDE SEQUENCE [LARGE SCALE GENOMIC DNA]</scope>
    <source>
        <strain evidence="13">VL1</strain>
        <strain evidence="12">VL2</strain>
    </source>
</reference>
<dbReference type="AlphaFoldDB" id="A0A0G4LCA4"/>
<evidence type="ECO:0000256" key="8">
    <source>
        <dbReference type="ARBA" id="ARBA00022989"/>
    </source>
</evidence>
<comment type="caution">
    <text evidence="11">Lacks conserved residue(s) required for the propagation of feature annotation.</text>
</comment>
<keyword evidence="9 11" id="KW-0472">Membrane</keyword>
<comment type="function">
    <text evidence="11">Involved in protein N-glycosylation. Essential for the second step of the dolichol-linked oligosaccharide pathway. Anchors the catalytic subunit ALG13 to the ER.</text>
</comment>
<dbReference type="Proteomes" id="UP000044602">
    <property type="component" value="Unassembled WGS sequence"/>
</dbReference>
<evidence type="ECO:0000256" key="6">
    <source>
        <dbReference type="ARBA" id="ARBA00022692"/>
    </source>
</evidence>
<keyword evidence="15" id="KW-1185">Reference proteome</keyword>
<evidence type="ECO:0000256" key="3">
    <source>
        <dbReference type="ARBA" id="ARBA00009731"/>
    </source>
</evidence>
<keyword evidence="8 11" id="KW-1133">Transmembrane helix</keyword>
<keyword evidence="14" id="KW-0808">Transferase</keyword>
<dbReference type="EMBL" id="CVQH01014446">
    <property type="protein sequence ID" value="CRK22615.1"/>
    <property type="molecule type" value="Genomic_DNA"/>
</dbReference>
<dbReference type="GO" id="GO:0043541">
    <property type="term" value="C:UDP-N-acetylglucosamine transferase complex"/>
    <property type="evidence" value="ECO:0007669"/>
    <property type="project" value="TreeGrafter"/>
</dbReference>
<feature type="transmembrane region" description="Helical" evidence="11">
    <location>
        <begin position="33"/>
        <end position="50"/>
    </location>
</feature>
<dbReference type="Pfam" id="PF08660">
    <property type="entry name" value="Alg14"/>
    <property type="match status" value="1"/>
</dbReference>
<proteinExistence type="inferred from homology"/>
<evidence type="ECO:0000313" key="16">
    <source>
        <dbReference type="Proteomes" id="UP000045706"/>
    </source>
</evidence>
<evidence type="ECO:0000313" key="15">
    <source>
        <dbReference type="Proteomes" id="UP000044602"/>
    </source>
</evidence>
<evidence type="ECO:0000256" key="4">
    <source>
        <dbReference type="ARBA" id="ARBA00011335"/>
    </source>
</evidence>
<comment type="similarity">
    <text evidence="3 11">Belongs to the ALG14 family.</text>
</comment>
<dbReference type="Proteomes" id="UP000689129">
    <property type="component" value="Unassembled WGS sequence"/>
</dbReference>
<accession>A0A0G4LCA4</accession>
<evidence type="ECO:0000256" key="10">
    <source>
        <dbReference type="ARBA" id="ARBA00032062"/>
    </source>
</evidence>
<dbReference type="PANTHER" id="PTHR12154">
    <property type="entry name" value="GLYCOSYL TRANSFERASE-RELATED"/>
    <property type="match status" value="1"/>
</dbReference>
<dbReference type="GO" id="GO:0031965">
    <property type="term" value="C:nuclear membrane"/>
    <property type="evidence" value="ECO:0007669"/>
    <property type="project" value="UniProtKB-SubCell"/>
</dbReference>
<evidence type="ECO:0000256" key="9">
    <source>
        <dbReference type="ARBA" id="ARBA00023136"/>
    </source>
</evidence>
<comment type="subcellular location">
    <subcellularLocation>
        <location evidence="1 11">Endoplasmic reticulum membrane</location>
        <topology evidence="1 11">Single-pass membrane protein</topology>
    </subcellularLocation>
    <subcellularLocation>
        <location evidence="2">Nucleus membrane</location>
        <topology evidence="2">Single-pass membrane protein</topology>
    </subcellularLocation>
</comment>
<evidence type="ECO:0000313" key="13">
    <source>
        <dbReference type="EMBL" id="CRK22615.1"/>
    </source>
</evidence>
<protein>
    <recommendedName>
        <fullName evidence="5 11">UDP-N-acetylglucosamine transferase subunit ALG14</fullName>
    </recommendedName>
    <alternativeName>
        <fullName evidence="10 11">Asparagine-linked glycosylation protein 14</fullName>
    </alternativeName>
</protein>
<dbReference type="EMBL" id="CVQI01010224">
    <property type="protein sequence ID" value="CRK19606.1"/>
    <property type="molecule type" value="Genomic_DNA"/>
</dbReference>